<accession>A0ABR3VD59</accession>
<dbReference type="InterPro" id="IPR051458">
    <property type="entry name" value="Cyt/Met_Dipeptidase"/>
</dbReference>
<feature type="region of interest" description="Disordered" evidence="4">
    <location>
        <begin position="100"/>
        <end position="152"/>
    </location>
</feature>
<dbReference type="EMBL" id="JAZHXJ010002310">
    <property type="protein sequence ID" value="KAL1839623.1"/>
    <property type="molecule type" value="Genomic_DNA"/>
</dbReference>
<evidence type="ECO:0000256" key="3">
    <source>
        <dbReference type="ARBA" id="ARBA00022801"/>
    </source>
</evidence>
<evidence type="ECO:0000256" key="1">
    <source>
        <dbReference type="ARBA" id="ARBA00022670"/>
    </source>
</evidence>
<comment type="caution">
    <text evidence="5">The sequence shown here is derived from an EMBL/GenBank/DDBJ whole genome shotgun (WGS) entry which is preliminary data.</text>
</comment>
<evidence type="ECO:0000256" key="4">
    <source>
        <dbReference type="SAM" id="MobiDB-lite"/>
    </source>
</evidence>
<evidence type="ECO:0008006" key="7">
    <source>
        <dbReference type="Google" id="ProtNLM"/>
    </source>
</evidence>
<keyword evidence="6" id="KW-1185">Reference proteome</keyword>
<dbReference type="Gene3D" id="3.40.630.10">
    <property type="entry name" value="Zn peptidases"/>
    <property type="match status" value="1"/>
</dbReference>
<keyword evidence="2" id="KW-0479">Metal-binding</keyword>
<dbReference type="Proteomes" id="UP001586593">
    <property type="component" value="Unassembled WGS sequence"/>
</dbReference>
<gene>
    <name evidence="5" type="ORF">VTK73DRAFT_4001</name>
</gene>
<keyword evidence="1" id="KW-0645">Protease</keyword>
<evidence type="ECO:0000313" key="5">
    <source>
        <dbReference type="EMBL" id="KAL1839623.1"/>
    </source>
</evidence>
<reference evidence="5 6" key="1">
    <citation type="journal article" date="2024" name="Commun. Biol.">
        <title>Comparative genomic analysis of thermophilic fungi reveals convergent evolutionary adaptations and gene losses.</title>
        <authorList>
            <person name="Steindorff A.S."/>
            <person name="Aguilar-Pontes M.V."/>
            <person name="Robinson A.J."/>
            <person name="Andreopoulos B."/>
            <person name="LaButti K."/>
            <person name="Kuo A."/>
            <person name="Mondo S."/>
            <person name="Riley R."/>
            <person name="Otillar R."/>
            <person name="Haridas S."/>
            <person name="Lipzen A."/>
            <person name="Grimwood J."/>
            <person name="Schmutz J."/>
            <person name="Clum A."/>
            <person name="Reid I.D."/>
            <person name="Moisan M.C."/>
            <person name="Butler G."/>
            <person name="Nguyen T.T.M."/>
            <person name="Dewar K."/>
            <person name="Conant G."/>
            <person name="Drula E."/>
            <person name="Henrissat B."/>
            <person name="Hansel C."/>
            <person name="Singer S."/>
            <person name="Hutchinson M.I."/>
            <person name="de Vries R.P."/>
            <person name="Natvig D.O."/>
            <person name="Powell A.J."/>
            <person name="Tsang A."/>
            <person name="Grigoriev I.V."/>
        </authorList>
    </citation>
    <scope>NUCLEOTIDE SEQUENCE [LARGE SCALE GENOMIC DNA]</scope>
    <source>
        <strain evidence="5 6">ATCC 24622</strain>
    </source>
</reference>
<keyword evidence="3" id="KW-0378">Hydrolase</keyword>
<feature type="compositionally biased region" description="Low complexity" evidence="4">
    <location>
        <begin position="123"/>
        <end position="135"/>
    </location>
</feature>
<sequence length="218" mass="23397">MARWREPNLTIHRYRVSGPDGSLVSSHASANISLRLVPGQEVDEVVRALVGFLREQFEQSESGNRLTIRVDNQAEPWLGVPGSYIFRTLEEAVVRAWGLGGDGEDEEDEGEGEGGGEGDGSNGAAVESGSEAAAAPPGPAAPAAPAARPSRAKVRKPLYIREGGSIPAIRFLEKEFDAPAAHLPCGQASDAAHLDNERLRVKNLLKSREIFAHVFRNL</sequence>
<dbReference type="Gene3D" id="3.30.70.360">
    <property type="match status" value="1"/>
</dbReference>
<dbReference type="PANTHER" id="PTHR43270">
    <property type="entry name" value="BETA-ALA-HIS DIPEPTIDASE"/>
    <property type="match status" value="1"/>
</dbReference>
<proteinExistence type="predicted"/>
<protein>
    <recommendedName>
        <fullName evidence="7">Peptidase M20 dimerisation domain-containing protein</fullName>
    </recommendedName>
</protein>
<organism evidence="5 6">
    <name type="scientific">Phialemonium thermophilum</name>
    <dbReference type="NCBI Taxonomy" id="223376"/>
    <lineage>
        <taxon>Eukaryota</taxon>
        <taxon>Fungi</taxon>
        <taxon>Dikarya</taxon>
        <taxon>Ascomycota</taxon>
        <taxon>Pezizomycotina</taxon>
        <taxon>Sordariomycetes</taxon>
        <taxon>Sordariomycetidae</taxon>
        <taxon>Cephalothecales</taxon>
        <taxon>Cephalothecaceae</taxon>
        <taxon>Phialemonium</taxon>
    </lineage>
</organism>
<evidence type="ECO:0000313" key="6">
    <source>
        <dbReference type="Proteomes" id="UP001586593"/>
    </source>
</evidence>
<feature type="compositionally biased region" description="Acidic residues" evidence="4">
    <location>
        <begin position="102"/>
        <end position="116"/>
    </location>
</feature>
<evidence type="ECO:0000256" key="2">
    <source>
        <dbReference type="ARBA" id="ARBA00022723"/>
    </source>
</evidence>
<name>A0ABR3VD59_9PEZI</name>
<dbReference type="PANTHER" id="PTHR43270:SF8">
    <property type="entry name" value="DI- AND TRIPEPTIDASE DUG2-RELATED"/>
    <property type="match status" value="1"/>
</dbReference>
<dbReference type="SUPFAM" id="SSF53187">
    <property type="entry name" value="Zn-dependent exopeptidases"/>
    <property type="match status" value="1"/>
</dbReference>